<dbReference type="EMBL" id="VDMB01000001">
    <property type="protein sequence ID" value="TYT76305.1"/>
    <property type="molecule type" value="Genomic_DNA"/>
</dbReference>
<organism evidence="1 2">
    <name type="scientific">Desulfobotulus mexicanus</name>
    <dbReference type="NCBI Taxonomy" id="2586642"/>
    <lineage>
        <taxon>Bacteria</taxon>
        <taxon>Pseudomonadati</taxon>
        <taxon>Thermodesulfobacteriota</taxon>
        <taxon>Desulfobacteria</taxon>
        <taxon>Desulfobacterales</taxon>
        <taxon>Desulfobacteraceae</taxon>
        <taxon>Desulfobotulus</taxon>
    </lineage>
</organism>
<gene>
    <name evidence="1" type="ORF">FIM25_01775</name>
</gene>
<sequence length="360" mass="39674">MILFAGGDVGGCRALLPVIHACEERNLPFAVLAHGHMLKESAPDWPMPAPPSDKDSLEDWLGSRGVTLILFASSVHDTLSLTLARAGQRAGLPVIHVLDNWSSYRNRLENDGLPPFMPDHYALMDEMALKVAMEEGLPEEILVVTGQPALAGLADSAARHPVPAPKKPFSLLFVSEPAEADQGRDSSNPAFRGYTEKDVLGLLCAALQPWTENLFLHLLPHPREERSGLVDIWEKNRGGLKGRVLDQATAHGREEVLKADGIMGMTSILLYEAWLLGKPVLSFQPDLRQKSLAQLASRPGVFFTDKKEELPRLLSLWLDTPFHKPPLPRDDLTRHSQAASRILDLAMTCLKKTQVPTRTP</sequence>
<evidence type="ECO:0000313" key="2">
    <source>
        <dbReference type="Proteomes" id="UP000321899"/>
    </source>
</evidence>
<accession>A0A5Q4VF59</accession>
<protein>
    <submittedName>
        <fullName evidence="1">Uncharacterized protein</fullName>
    </submittedName>
</protein>
<comment type="caution">
    <text evidence="1">The sequence shown here is derived from an EMBL/GenBank/DDBJ whole genome shotgun (WGS) entry which is preliminary data.</text>
</comment>
<evidence type="ECO:0000313" key="1">
    <source>
        <dbReference type="EMBL" id="TYT76305.1"/>
    </source>
</evidence>
<reference evidence="1 2" key="1">
    <citation type="submission" date="2019-06" db="EMBL/GenBank/DDBJ databases">
        <title>Desulfobotulus mexicanus sp. nov., a novel sulfate-reducing bacterium isolated from the sediment of an alkaline crater lake in Mexico.</title>
        <authorList>
            <person name="Hirschler-Rea A."/>
        </authorList>
    </citation>
    <scope>NUCLEOTIDE SEQUENCE [LARGE SCALE GENOMIC DNA]</scope>
    <source>
        <strain evidence="1 2">PAR22N</strain>
    </source>
</reference>
<keyword evidence="2" id="KW-1185">Reference proteome</keyword>
<dbReference type="RefSeq" id="WP_139445572.1">
    <property type="nucleotide sequence ID" value="NZ_VDMB01000001.1"/>
</dbReference>
<dbReference type="SUPFAM" id="SSF53756">
    <property type="entry name" value="UDP-Glycosyltransferase/glycogen phosphorylase"/>
    <property type="match status" value="1"/>
</dbReference>
<dbReference type="OrthoDB" id="5514779at2"/>
<proteinExistence type="predicted"/>
<dbReference type="Proteomes" id="UP000321899">
    <property type="component" value="Unassembled WGS sequence"/>
</dbReference>
<name>A0A5Q4VF59_9BACT</name>
<dbReference type="AlphaFoldDB" id="A0A5Q4VF59"/>